<organism evidence="1">
    <name type="scientific">Rhizophora mucronata</name>
    <name type="common">Asiatic mangrove</name>
    <dbReference type="NCBI Taxonomy" id="61149"/>
    <lineage>
        <taxon>Eukaryota</taxon>
        <taxon>Viridiplantae</taxon>
        <taxon>Streptophyta</taxon>
        <taxon>Embryophyta</taxon>
        <taxon>Tracheophyta</taxon>
        <taxon>Spermatophyta</taxon>
        <taxon>Magnoliopsida</taxon>
        <taxon>eudicotyledons</taxon>
        <taxon>Gunneridae</taxon>
        <taxon>Pentapetalae</taxon>
        <taxon>rosids</taxon>
        <taxon>fabids</taxon>
        <taxon>Malpighiales</taxon>
        <taxon>Rhizophoraceae</taxon>
        <taxon>Rhizophora</taxon>
    </lineage>
</organism>
<proteinExistence type="predicted"/>
<dbReference type="AlphaFoldDB" id="A0A2P2KTB3"/>
<accession>A0A2P2KTB3</accession>
<reference evidence="1" key="1">
    <citation type="submission" date="2018-02" db="EMBL/GenBank/DDBJ databases">
        <title>Rhizophora mucronata_Transcriptome.</title>
        <authorList>
            <person name="Meera S.P."/>
            <person name="Sreeshan A."/>
            <person name="Augustine A."/>
        </authorList>
    </citation>
    <scope>NUCLEOTIDE SEQUENCE</scope>
    <source>
        <tissue evidence="1">Leaf</tissue>
    </source>
</reference>
<dbReference type="EMBL" id="GGEC01028478">
    <property type="protein sequence ID" value="MBX08962.1"/>
    <property type="molecule type" value="Transcribed_RNA"/>
</dbReference>
<name>A0A2P2KTB3_RHIMU</name>
<dbReference type="EMBL" id="GGEC01028474">
    <property type="protein sequence ID" value="MBX08958.1"/>
    <property type="molecule type" value="Transcribed_RNA"/>
</dbReference>
<evidence type="ECO:0000313" key="1">
    <source>
        <dbReference type="EMBL" id="MBX08962.1"/>
    </source>
</evidence>
<protein>
    <submittedName>
        <fullName evidence="1">Uncharacterized protein</fullName>
    </submittedName>
</protein>
<sequence>MQTIGRESMIMCQLSSMINGKRNLNILVTRDAGVKGYDYRNKTIEPCLKLILYKNQQLATNNRQRST</sequence>